<dbReference type="GeneID" id="121201630"/>
<keyword evidence="8" id="KW-1185">Reference proteome</keyword>
<feature type="domain" description="Sushi" evidence="7">
    <location>
        <begin position="162"/>
        <end position="215"/>
    </location>
</feature>
<dbReference type="RefSeq" id="XP_028988932.1">
    <property type="nucleotide sequence ID" value="XM_029133099.3"/>
</dbReference>
<sequence length="285" mass="31588">MCIRHFGFAFLLWFPAELHGQSEVWSCTAPVLDHGLLDPKEETYLHGAKLTYTCNNGRKAADQGRWATSTCNNGTWSPPPQCINENACIPPNIPNGKYTEAQNGWYEEGTTISITCDTGYEHANKDTTATCVTGTWSSGPICQRSSSSSGSSVSEVQTVPIRNCGRKPSTENGDYVESDKMFLKYQCNSFYSLVGPKVVVCYSNNTWSKVPTCKAAFCALNTENHPVLNDVGLKYIKNGETETFKCKKLKWSWVTDHYAAVQCTDGEVQLGECCGWFQRNLDTCT</sequence>
<reference evidence="9" key="1">
    <citation type="submission" date="2025-08" db="UniProtKB">
        <authorList>
            <consortium name="RefSeq"/>
        </authorList>
    </citation>
    <scope>IDENTIFICATION</scope>
</reference>
<evidence type="ECO:0000256" key="5">
    <source>
        <dbReference type="PROSITE-ProRule" id="PRU00302"/>
    </source>
</evidence>
<dbReference type="PROSITE" id="PS50923">
    <property type="entry name" value="SUSHI"/>
    <property type="match status" value="3"/>
</dbReference>
<dbReference type="InterPro" id="IPR035976">
    <property type="entry name" value="Sushi/SCR/CCP_sf"/>
</dbReference>
<feature type="domain" description="Sushi" evidence="7">
    <location>
        <begin position="25"/>
        <end position="84"/>
    </location>
</feature>
<dbReference type="Pfam" id="PF00084">
    <property type="entry name" value="Sushi"/>
    <property type="match status" value="3"/>
</dbReference>
<feature type="domain" description="Sushi" evidence="7">
    <location>
        <begin position="86"/>
        <end position="144"/>
    </location>
</feature>
<keyword evidence="3 6" id="KW-0732">Signal</keyword>
<feature type="chain" id="PRO_5027774379" evidence="6">
    <location>
        <begin position="21"/>
        <end position="285"/>
    </location>
</feature>
<evidence type="ECO:0000256" key="3">
    <source>
        <dbReference type="ARBA" id="ARBA00022729"/>
    </source>
</evidence>
<dbReference type="Proteomes" id="UP000515150">
    <property type="component" value="Chromosome 17"/>
</dbReference>
<dbReference type="PANTHER" id="PTHR45785">
    <property type="entry name" value="COMPLEMENT FACTOR H-RELATED"/>
    <property type="match status" value="1"/>
</dbReference>
<gene>
    <name evidence="9" type="primary">LOC121201630</name>
</gene>
<feature type="disulfide bond" evidence="5">
    <location>
        <begin position="88"/>
        <end position="131"/>
    </location>
</feature>
<protein>
    <submittedName>
        <fullName evidence="9">Complement factor H-like</fullName>
    </submittedName>
</protein>
<dbReference type="SMART" id="SM00032">
    <property type="entry name" value="CCP"/>
    <property type="match status" value="3"/>
</dbReference>
<evidence type="ECO:0000259" key="7">
    <source>
        <dbReference type="PROSITE" id="PS50923"/>
    </source>
</evidence>
<dbReference type="InterPro" id="IPR000436">
    <property type="entry name" value="Sushi_SCR_CCP_dom"/>
</dbReference>
<evidence type="ECO:0000256" key="4">
    <source>
        <dbReference type="ARBA" id="ARBA00023157"/>
    </source>
</evidence>
<evidence type="ECO:0000256" key="1">
    <source>
        <dbReference type="ARBA" id="ARBA00004328"/>
    </source>
</evidence>
<evidence type="ECO:0000256" key="6">
    <source>
        <dbReference type="SAM" id="SignalP"/>
    </source>
</evidence>
<evidence type="ECO:0000313" key="8">
    <source>
        <dbReference type="Proteomes" id="UP000515150"/>
    </source>
</evidence>
<accession>A0A6P7L2W9</accession>
<keyword evidence="4 5" id="KW-1015">Disulfide bond</keyword>
<name>A0A6P7L2W9_BETSP</name>
<evidence type="ECO:0000256" key="2">
    <source>
        <dbReference type="ARBA" id="ARBA00022659"/>
    </source>
</evidence>
<dbReference type="KEGG" id="bspl:121201630"/>
<dbReference type="PANTHER" id="PTHR45785:SF2">
    <property type="entry name" value="COMPLEMENT FACTOR H-RELATED"/>
    <property type="match status" value="1"/>
</dbReference>
<keyword evidence="2 5" id="KW-0768">Sushi</keyword>
<proteinExistence type="predicted"/>
<dbReference type="Gene3D" id="2.10.70.10">
    <property type="entry name" value="Complement Module, domain 1"/>
    <property type="match status" value="3"/>
</dbReference>
<comment type="caution">
    <text evidence="5">Lacks conserved residue(s) required for the propagation of feature annotation.</text>
</comment>
<feature type="signal peptide" evidence="6">
    <location>
        <begin position="1"/>
        <end position="20"/>
    </location>
</feature>
<dbReference type="AlphaFoldDB" id="A0A6P7L2W9"/>
<dbReference type="SUPFAM" id="SSF57535">
    <property type="entry name" value="Complement control module/SCR domain"/>
    <property type="match status" value="4"/>
</dbReference>
<comment type="subcellular location">
    <subcellularLocation>
        <location evidence="1">Virion</location>
    </subcellularLocation>
</comment>
<dbReference type="OrthoDB" id="9984531at2759"/>
<dbReference type="InterPro" id="IPR051503">
    <property type="entry name" value="ComplSys_Reg/VirEntry_Med"/>
</dbReference>
<evidence type="ECO:0000313" key="9">
    <source>
        <dbReference type="RefSeq" id="XP_028988932.1"/>
    </source>
</evidence>
<dbReference type="CDD" id="cd00033">
    <property type="entry name" value="CCP"/>
    <property type="match status" value="3"/>
</dbReference>
<organism evidence="8 9">
    <name type="scientific">Betta splendens</name>
    <name type="common">Siamese fighting fish</name>
    <dbReference type="NCBI Taxonomy" id="158456"/>
    <lineage>
        <taxon>Eukaryota</taxon>
        <taxon>Metazoa</taxon>
        <taxon>Chordata</taxon>
        <taxon>Craniata</taxon>
        <taxon>Vertebrata</taxon>
        <taxon>Euteleostomi</taxon>
        <taxon>Actinopterygii</taxon>
        <taxon>Neopterygii</taxon>
        <taxon>Teleostei</taxon>
        <taxon>Neoteleostei</taxon>
        <taxon>Acanthomorphata</taxon>
        <taxon>Anabantaria</taxon>
        <taxon>Anabantiformes</taxon>
        <taxon>Anabantoidei</taxon>
        <taxon>Osphronemidae</taxon>
        <taxon>Betta</taxon>
    </lineage>
</organism>